<evidence type="ECO:0000313" key="1">
    <source>
        <dbReference type="EMBL" id="AAN66823.1"/>
    </source>
</evidence>
<organism evidence="1 2">
    <name type="scientific">Pseudomonas putida (strain ATCC 47054 / DSM 6125 / CFBP 8728 / NCIMB 11950 / KT2440)</name>
    <dbReference type="NCBI Taxonomy" id="160488"/>
    <lineage>
        <taxon>Bacteria</taxon>
        <taxon>Pseudomonadati</taxon>
        <taxon>Pseudomonadota</taxon>
        <taxon>Gammaproteobacteria</taxon>
        <taxon>Pseudomonadales</taxon>
        <taxon>Pseudomonadaceae</taxon>
        <taxon>Pseudomonas</taxon>
    </lineage>
</organism>
<dbReference type="PaxDb" id="160488-PP_1199"/>
<dbReference type="STRING" id="160488.PP_1199"/>
<sequence length="111" mass="12616">MTHSRDCMIFIETPVFTSDLKEHLDDEEYRALQAYLAEHPEAGSLLEETGGLRKIRWAAKGKGKSGGVRVIYYHVTAAHQIRMILIYRKGIVDTLTSSQKAQLRALNKGWK</sequence>
<name>Q88NK8_PSEPK</name>
<dbReference type="KEGG" id="ppu:PP_1199"/>
<keyword evidence="2" id="KW-1185">Reference proteome</keyword>
<dbReference type="eggNOG" id="COG4737">
    <property type="taxonomic scope" value="Bacteria"/>
</dbReference>
<proteinExistence type="predicted"/>
<dbReference type="Proteomes" id="UP000000556">
    <property type="component" value="Chromosome"/>
</dbReference>
<reference evidence="1 2" key="2">
    <citation type="journal article" date="2016" name="Environ. Microbiol.">
        <title>The revisited genome of Pseudomonas putida KT2440 enlightens its value as a robust metabolic chassis.</title>
        <authorList>
            <person name="Belda E."/>
            <person name="van Heck R.G."/>
            <person name="Lopez-Sanchez M.J."/>
            <person name="Cruveiller S."/>
            <person name="Barbe V."/>
            <person name="Fraser C."/>
            <person name="Klenk H.P."/>
            <person name="Petersen J."/>
            <person name="Morgat A."/>
            <person name="Nikel P.I."/>
            <person name="Vallenet D."/>
            <person name="Rouy Z."/>
            <person name="Sekowska A."/>
            <person name="Martins Dos Santos V.A."/>
            <person name="de Lorenzo V."/>
            <person name="Danchin A."/>
            <person name="Medigue C."/>
        </authorList>
    </citation>
    <scope>NUCLEOTIDE SEQUENCE [LARGE SCALE GENOMIC DNA]</scope>
    <source>
        <strain evidence="2">ATCC 47054 / DSM 6125 / CFBP 8728 / NCIMB 11950 / KT2440</strain>
    </source>
</reference>
<dbReference type="InterPro" id="IPR009387">
    <property type="entry name" value="HigB-2"/>
</dbReference>
<dbReference type="BioCyc" id="PPUT160488:G1G01-1281-MONOMER"/>
<reference evidence="1 2" key="1">
    <citation type="journal article" date="2002" name="Environ. Microbiol.">
        <title>Complete genome sequence and comparative analysis of the metabolically versatile Pseudomonas putida KT2440.</title>
        <authorList>
            <person name="Nelson K.E."/>
            <person name="Weinel C."/>
            <person name="Paulsen I.T."/>
            <person name="Dodson R.J."/>
            <person name="Hilbert H."/>
            <person name="Martins dos Santos V.A."/>
            <person name="Fouts D.E."/>
            <person name="Gill S.R."/>
            <person name="Pop M."/>
            <person name="Holmes M."/>
            <person name="Brinkac L."/>
            <person name="Beanan M."/>
            <person name="DeBoy R.T."/>
            <person name="Daugherty S."/>
            <person name="Kolonay J."/>
            <person name="Madupu R."/>
            <person name="Nelson W."/>
            <person name="White O."/>
            <person name="Peterson J."/>
            <person name="Khouri H."/>
            <person name="Hance I."/>
            <person name="Chris Lee P."/>
            <person name="Holtzapple E."/>
            <person name="Scanlan D."/>
            <person name="Tran K."/>
            <person name="Moazzez A."/>
            <person name="Utterback T."/>
            <person name="Rizzo M."/>
            <person name="Lee K."/>
            <person name="Kosack D."/>
            <person name="Moestl D."/>
            <person name="Wedler H."/>
            <person name="Lauber J."/>
            <person name="Stjepandic D."/>
            <person name="Hoheisel J."/>
            <person name="Straetz M."/>
            <person name="Heim S."/>
            <person name="Kiewitz C."/>
            <person name="Eisen J.A."/>
            <person name="Timmis K.N."/>
            <person name="Dusterhoft A."/>
            <person name="Tummler B."/>
            <person name="Fraser C.M."/>
        </authorList>
    </citation>
    <scope>NUCLEOTIDE SEQUENCE [LARGE SCALE GENOMIC DNA]</scope>
    <source>
        <strain evidence="2">ATCC 47054 / DSM 6125 / CFBP 8728 / NCIMB 11950 / KT2440</strain>
    </source>
</reference>
<accession>Q88NK8</accession>
<dbReference type="HOGENOM" id="CLU_110687_1_2_6"/>
<dbReference type="EMBL" id="AE015451">
    <property type="protein sequence ID" value="AAN66823.1"/>
    <property type="molecule type" value="Genomic_DNA"/>
</dbReference>
<protein>
    <submittedName>
        <fullName evidence="1">Toxin-antitoxin system, higB toxin like</fullName>
    </submittedName>
</protein>
<dbReference type="PIRSF" id="PIRSF039032">
    <property type="entry name" value="HigB-2"/>
    <property type="match status" value="1"/>
</dbReference>
<dbReference type="PATRIC" id="fig|160488.4.peg.1272"/>
<dbReference type="AlphaFoldDB" id="Q88NK8"/>
<evidence type="ECO:0000313" key="2">
    <source>
        <dbReference type="Proteomes" id="UP000000556"/>
    </source>
</evidence>
<gene>
    <name evidence="1" type="ordered locus">PP_1199</name>
</gene>
<dbReference type="OrthoDB" id="197283at2"/>